<reference evidence="2 3" key="1">
    <citation type="journal article" date="2015" name="Genome Announc.">
        <title>Draft Genome Sequence and Gene Annotation of the Entomopathogenic Fungus Verticillium hemipterigenum.</title>
        <authorList>
            <person name="Horn F."/>
            <person name="Habel A."/>
            <person name="Scharf D.H."/>
            <person name="Dworschak J."/>
            <person name="Brakhage A.A."/>
            <person name="Guthke R."/>
            <person name="Hertweck C."/>
            <person name="Linde J."/>
        </authorList>
    </citation>
    <scope>NUCLEOTIDE SEQUENCE [LARGE SCALE GENOMIC DNA]</scope>
</reference>
<dbReference type="OrthoDB" id="4991875at2759"/>
<dbReference type="Proteomes" id="UP000039046">
    <property type="component" value="Unassembled WGS sequence"/>
</dbReference>
<name>A0A0A1TQ32_9HYPO</name>
<evidence type="ECO:0000313" key="2">
    <source>
        <dbReference type="EMBL" id="CEJ93693.1"/>
    </source>
</evidence>
<protein>
    <submittedName>
        <fullName evidence="2">Uncharacterized protein</fullName>
    </submittedName>
</protein>
<dbReference type="HOGENOM" id="CLU_1442012_0_0_1"/>
<dbReference type="EMBL" id="CDHN01000006">
    <property type="protein sequence ID" value="CEJ93693.1"/>
    <property type="molecule type" value="Genomic_DNA"/>
</dbReference>
<gene>
    <name evidence="2" type="ORF">VHEMI09266</name>
</gene>
<dbReference type="PANTHER" id="PTHR40640">
    <property type="entry name" value="ANCHORED GLYCOPROTEIN, PUTATIVE (AFU_ORTHOLOGUE AFUA_8G04860)-RELATED"/>
    <property type="match status" value="1"/>
</dbReference>
<proteinExistence type="predicted"/>
<keyword evidence="3" id="KW-1185">Reference proteome</keyword>
<organism evidence="2 3">
    <name type="scientific">[Torrubiella] hemipterigena</name>
    <dbReference type="NCBI Taxonomy" id="1531966"/>
    <lineage>
        <taxon>Eukaryota</taxon>
        <taxon>Fungi</taxon>
        <taxon>Dikarya</taxon>
        <taxon>Ascomycota</taxon>
        <taxon>Pezizomycotina</taxon>
        <taxon>Sordariomycetes</taxon>
        <taxon>Hypocreomycetidae</taxon>
        <taxon>Hypocreales</taxon>
        <taxon>Clavicipitaceae</taxon>
        <taxon>Clavicipitaceae incertae sedis</taxon>
        <taxon>'Torrubiella' clade</taxon>
    </lineage>
</organism>
<sequence length="188" mass="19188">MVRFIAVAVAALAPMVAAGSTTAVTKMVQYLIPADRQDYVGSVVAIKENITTMAVQCNPAASLDFCSLGGGNGEPATIIQGPSTWAFSYSHSNAEDGLLSQDFHCSLQPASNRLTCTATITKVPVNAQATTSTTTTTNTNYKESYLPVKVTGGADLISATGSPSAASIPKANVALLIGALSVGVAAFV</sequence>
<dbReference type="STRING" id="1531966.A0A0A1TQ32"/>
<accession>A0A0A1TQ32</accession>
<evidence type="ECO:0000256" key="1">
    <source>
        <dbReference type="SAM" id="SignalP"/>
    </source>
</evidence>
<feature type="chain" id="PRO_5001990436" evidence="1">
    <location>
        <begin position="19"/>
        <end position="188"/>
    </location>
</feature>
<dbReference type="AlphaFoldDB" id="A0A0A1TQ32"/>
<dbReference type="PANTHER" id="PTHR40640:SF1">
    <property type="entry name" value="ANCHORED GLYCOPROTEIN, PUTATIVE (AFU_ORTHOLOGUE AFUA_8G04860)-RELATED"/>
    <property type="match status" value="1"/>
</dbReference>
<evidence type="ECO:0000313" key="3">
    <source>
        <dbReference type="Proteomes" id="UP000039046"/>
    </source>
</evidence>
<feature type="signal peptide" evidence="1">
    <location>
        <begin position="1"/>
        <end position="18"/>
    </location>
</feature>
<keyword evidence="1" id="KW-0732">Signal</keyword>